<dbReference type="InterPro" id="IPR051271">
    <property type="entry name" value="2C-system_Tx_regulators"/>
</dbReference>
<dbReference type="AlphaFoldDB" id="A0A2V5K3N0"/>
<dbReference type="GO" id="GO:0000156">
    <property type="term" value="F:phosphorelay response regulator activity"/>
    <property type="evidence" value="ECO:0007669"/>
    <property type="project" value="TreeGrafter"/>
</dbReference>
<proteinExistence type="predicted"/>
<organism evidence="3 4">
    <name type="scientific">Paenibacillus flagellatus</name>
    <dbReference type="NCBI Taxonomy" id="2211139"/>
    <lineage>
        <taxon>Bacteria</taxon>
        <taxon>Bacillati</taxon>
        <taxon>Bacillota</taxon>
        <taxon>Bacilli</taxon>
        <taxon>Bacillales</taxon>
        <taxon>Paenibacillaceae</taxon>
        <taxon>Paenibacillus</taxon>
    </lineage>
</organism>
<gene>
    <name evidence="3" type="ORF">DLM86_14880</name>
</gene>
<dbReference type="PANTHER" id="PTHR45526">
    <property type="entry name" value="TRANSCRIPTIONAL REGULATORY PROTEIN DPIA"/>
    <property type="match status" value="1"/>
</dbReference>
<evidence type="ECO:0000313" key="3">
    <source>
        <dbReference type="EMBL" id="PYI53838.1"/>
    </source>
</evidence>
<evidence type="ECO:0000259" key="2">
    <source>
        <dbReference type="PROSITE" id="PS50110"/>
    </source>
</evidence>
<evidence type="ECO:0000313" key="4">
    <source>
        <dbReference type="Proteomes" id="UP000247476"/>
    </source>
</evidence>
<dbReference type="PROSITE" id="PS50110">
    <property type="entry name" value="RESPONSE_REGULATORY"/>
    <property type="match status" value="1"/>
</dbReference>
<dbReference type="PANTHER" id="PTHR45526:SF1">
    <property type="entry name" value="TRANSCRIPTIONAL REGULATORY PROTEIN DCUR-RELATED"/>
    <property type="match status" value="1"/>
</dbReference>
<comment type="caution">
    <text evidence="1">Lacks conserved residue(s) required for the propagation of feature annotation.</text>
</comment>
<dbReference type="SMART" id="SM00448">
    <property type="entry name" value="REC"/>
    <property type="match status" value="1"/>
</dbReference>
<dbReference type="EMBL" id="QJVJ01000006">
    <property type="protein sequence ID" value="PYI53838.1"/>
    <property type="molecule type" value="Genomic_DNA"/>
</dbReference>
<name>A0A2V5K3N0_9BACL</name>
<dbReference type="SUPFAM" id="SSF52172">
    <property type="entry name" value="CheY-like"/>
    <property type="match status" value="1"/>
</dbReference>
<accession>A0A2V5K3N0</accession>
<dbReference type="Pfam" id="PF00072">
    <property type="entry name" value="Response_reg"/>
    <property type="match status" value="1"/>
</dbReference>
<keyword evidence="4" id="KW-1185">Reference proteome</keyword>
<reference evidence="3 4" key="1">
    <citation type="submission" date="2018-05" db="EMBL/GenBank/DDBJ databases">
        <title>Paenibacillus flagellatus sp. nov., isolated from selenium mineral soil.</title>
        <authorList>
            <person name="Dai X."/>
        </authorList>
    </citation>
    <scope>NUCLEOTIDE SEQUENCE [LARGE SCALE GENOMIC DNA]</scope>
    <source>
        <strain evidence="3 4">DXL2</strain>
    </source>
</reference>
<sequence>MKSIKVALIDDEKRSIDYLEDRLLKLGNIEVVGKFTNPVDESEQIINTDAQALFMETQMSGISGIGLAKRLQRVKPKLHIIFVTSHRNYAVEAFEMNVLDYLVKPVTLDRLQKPIRKIVERM</sequence>
<evidence type="ECO:0000256" key="1">
    <source>
        <dbReference type="PROSITE-ProRule" id="PRU00169"/>
    </source>
</evidence>
<dbReference type="InterPro" id="IPR001789">
    <property type="entry name" value="Sig_transdc_resp-reg_receiver"/>
</dbReference>
<feature type="domain" description="Response regulatory" evidence="2">
    <location>
        <begin position="5"/>
        <end position="119"/>
    </location>
</feature>
<dbReference type="InterPro" id="IPR011006">
    <property type="entry name" value="CheY-like_superfamily"/>
</dbReference>
<dbReference type="Gene3D" id="3.40.50.2300">
    <property type="match status" value="1"/>
</dbReference>
<comment type="caution">
    <text evidence="3">The sequence shown here is derived from an EMBL/GenBank/DDBJ whole genome shotgun (WGS) entry which is preliminary data.</text>
</comment>
<dbReference type="Proteomes" id="UP000247476">
    <property type="component" value="Unassembled WGS sequence"/>
</dbReference>
<dbReference type="RefSeq" id="WP_110840826.1">
    <property type="nucleotide sequence ID" value="NZ_QJVJ01000006.1"/>
</dbReference>
<dbReference type="OrthoDB" id="3190595at2"/>
<protein>
    <recommendedName>
        <fullName evidence="2">Response regulatory domain-containing protein</fullName>
    </recommendedName>
</protein>